<accession>A0ACC3BLF7</accession>
<gene>
    <name evidence="1" type="ORF">I4F81_001053</name>
</gene>
<dbReference type="EMBL" id="CM020618">
    <property type="protein sequence ID" value="KAK1858448.1"/>
    <property type="molecule type" value="Genomic_DNA"/>
</dbReference>
<protein>
    <submittedName>
        <fullName evidence="1">Uncharacterized protein</fullName>
    </submittedName>
</protein>
<dbReference type="Proteomes" id="UP000798662">
    <property type="component" value="Chromosome 1"/>
</dbReference>
<reference evidence="1" key="1">
    <citation type="submission" date="2019-11" db="EMBL/GenBank/DDBJ databases">
        <title>Nori genome reveals adaptations in red seaweeds to the harsh intertidal environment.</title>
        <authorList>
            <person name="Wang D."/>
            <person name="Mao Y."/>
        </authorList>
    </citation>
    <scope>NUCLEOTIDE SEQUENCE</scope>
    <source>
        <tissue evidence="1">Gametophyte</tissue>
    </source>
</reference>
<evidence type="ECO:0000313" key="2">
    <source>
        <dbReference type="Proteomes" id="UP000798662"/>
    </source>
</evidence>
<comment type="caution">
    <text evidence="1">The sequence shown here is derived from an EMBL/GenBank/DDBJ whole genome shotgun (WGS) entry which is preliminary data.</text>
</comment>
<sequence>MARHGAPFMAAPIRFTVAAVIAAAGLMVAVPVVAAKQTSYIATTGEKRIWHSMTLTLYDGPWASESAANDPFMNYRLTTTFTTSGRKYVPCFWFAGGRAAHSSATAGSVWRCLFSPDVTGLCWSVSFKSGTNVAVRSGGRGASVSPFDGLTGSFWVGPKKRTPVDGAGTAAGLRSRFADRKNGGVLARAFIG</sequence>
<organism evidence="1 2">
    <name type="scientific">Pyropia yezoensis</name>
    <name type="common">Susabi-nori</name>
    <name type="synonym">Porphyra yezoensis</name>
    <dbReference type="NCBI Taxonomy" id="2788"/>
    <lineage>
        <taxon>Eukaryota</taxon>
        <taxon>Rhodophyta</taxon>
        <taxon>Bangiophyceae</taxon>
        <taxon>Bangiales</taxon>
        <taxon>Bangiaceae</taxon>
        <taxon>Pyropia</taxon>
    </lineage>
</organism>
<keyword evidence="2" id="KW-1185">Reference proteome</keyword>
<proteinExistence type="predicted"/>
<name>A0ACC3BLF7_PYRYE</name>
<evidence type="ECO:0000313" key="1">
    <source>
        <dbReference type="EMBL" id="KAK1858448.1"/>
    </source>
</evidence>